<evidence type="ECO:0000313" key="5">
    <source>
        <dbReference type="EMBL" id="MPM67534.1"/>
    </source>
</evidence>
<feature type="domain" description="2-oxoacid dehydrogenase acyltransferase catalytic" evidence="4">
    <location>
        <begin position="2"/>
        <end position="142"/>
    </location>
</feature>
<dbReference type="AlphaFoldDB" id="A0A645C0N4"/>
<dbReference type="InterPro" id="IPR001078">
    <property type="entry name" value="2-oxoacid_DH_actylTfrase"/>
</dbReference>
<organism evidence="5">
    <name type="scientific">bioreactor metagenome</name>
    <dbReference type="NCBI Taxonomy" id="1076179"/>
    <lineage>
        <taxon>unclassified sequences</taxon>
        <taxon>metagenomes</taxon>
        <taxon>ecological metagenomes</taxon>
    </lineage>
</organism>
<name>A0A645C0N4_9ZZZZ</name>
<dbReference type="EC" id="2.3.1.61" evidence="5"/>
<keyword evidence="3 5" id="KW-0012">Acyltransferase</keyword>
<evidence type="ECO:0000259" key="4">
    <source>
        <dbReference type="Pfam" id="PF00198"/>
    </source>
</evidence>
<dbReference type="EMBL" id="VSSQ01021747">
    <property type="protein sequence ID" value="MPM67534.1"/>
    <property type="molecule type" value="Genomic_DNA"/>
</dbReference>
<dbReference type="PANTHER" id="PTHR43178:SF5">
    <property type="entry name" value="LIPOAMIDE ACYLTRANSFERASE COMPONENT OF BRANCHED-CHAIN ALPHA-KETO ACID DEHYDROGENASE COMPLEX, MITOCHONDRIAL"/>
    <property type="match status" value="1"/>
</dbReference>
<accession>A0A645C0N4</accession>
<keyword evidence="2 5" id="KW-0808">Transferase</keyword>
<evidence type="ECO:0000256" key="1">
    <source>
        <dbReference type="ARBA" id="ARBA00001938"/>
    </source>
</evidence>
<comment type="cofactor">
    <cofactor evidence="1">
        <name>(R)-lipoate</name>
        <dbReference type="ChEBI" id="CHEBI:83088"/>
    </cofactor>
</comment>
<dbReference type="Gene3D" id="3.30.559.10">
    <property type="entry name" value="Chloramphenicol acetyltransferase-like domain"/>
    <property type="match status" value="1"/>
</dbReference>
<dbReference type="Pfam" id="PF00198">
    <property type="entry name" value="2-oxoacid_dh"/>
    <property type="match status" value="1"/>
</dbReference>
<dbReference type="InterPro" id="IPR050743">
    <property type="entry name" value="2-oxoacid_DH_E2_comp"/>
</dbReference>
<dbReference type="GO" id="GO:0031405">
    <property type="term" value="F:lipoic acid binding"/>
    <property type="evidence" value="ECO:0007669"/>
    <property type="project" value="TreeGrafter"/>
</dbReference>
<dbReference type="InterPro" id="IPR023213">
    <property type="entry name" value="CAT-like_dom_sf"/>
</dbReference>
<dbReference type="GO" id="GO:0005737">
    <property type="term" value="C:cytoplasm"/>
    <property type="evidence" value="ECO:0007669"/>
    <property type="project" value="TreeGrafter"/>
</dbReference>
<comment type="caution">
    <text evidence="5">The sequence shown here is derived from an EMBL/GenBank/DDBJ whole genome shotgun (WGS) entry which is preliminary data.</text>
</comment>
<gene>
    <name evidence="5" type="primary">sucB_4</name>
    <name evidence="5" type="ORF">SDC9_114457</name>
</gene>
<proteinExistence type="predicted"/>
<sequence>MRYFSSVNLGMAVDTPRGLIVPTIFGADALSLAQISEQAKTVAKAAQEGSINPDLLSGATFTITNLGSFGVEHFTPIINPPQTAILGVNCITQRVKDVDGEMKMYPAMGLSITIDHRAVDGAPAARFLKELGYALENFSAMLAR</sequence>
<dbReference type="PANTHER" id="PTHR43178">
    <property type="entry name" value="DIHYDROLIPOAMIDE ACETYLTRANSFERASE COMPONENT OF PYRUVATE DEHYDROGENASE COMPLEX"/>
    <property type="match status" value="1"/>
</dbReference>
<dbReference type="GO" id="GO:0004149">
    <property type="term" value="F:dihydrolipoyllysine-residue succinyltransferase activity"/>
    <property type="evidence" value="ECO:0007669"/>
    <property type="project" value="UniProtKB-EC"/>
</dbReference>
<protein>
    <submittedName>
        <fullName evidence="5">Dihydrolipoyllysine-residue succinyltransferase component of 2-oxoglutarate dehydrogenase complex</fullName>
        <ecNumber evidence="5">2.3.1.61</ecNumber>
    </submittedName>
</protein>
<reference evidence="5" key="1">
    <citation type="submission" date="2019-08" db="EMBL/GenBank/DDBJ databases">
        <authorList>
            <person name="Kucharzyk K."/>
            <person name="Murdoch R.W."/>
            <person name="Higgins S."/>
            <person name="Loffler F."/>
        </authorList>
    </citation>
    <scope>NUCLEOTIDE SEQUENCE</scope>
</reference>
<evidence type="ECO:0000256" key="2">
    <source>
        <dbReference type="ARBA" id="ARBA00022679"/>
    </source>
</evidence>
<dbReference type="GO" id="GO:0016407">
    <property type="term" value="F:acetyltransferase activity"/>
    <property type="evidence" value="ECO:0007669"/>
    <property type="project" value="TreeGrafter"/>
</dbReference>
<dbReference type="SUPFAM" id="SSF52777">
    <property type="entry name" value="CoA-dependent acyltransferases"/>
    <property type="match status" value="1"/>
</dbReference>
<evidence type="ECO:0000256" key="3">
    <source>
        <dbReference type="ARBA" id="ARBA00023315"/>
    </source>
</evidence>